<evidence type="ECO:0000259" key="3">
    <source>
        <dbReference type="PROSITE" id="PS51635"/>
    </source>
</evidence>
<dbReference type="PANTHER" id="PTHR32176:SF92">
    <property type="entry name" value="XYLOSE ISOMERASE"/>
    <property type="match status" value="1"/>
</dbReference>
<dbReference type="Gene3D" id="3.40.1090.10">
    <property type="entry name" value="Cytosolic phospholipase A2 catalytic domain"/>
    <property type="match status" value="1"/>
</dbReference>
<evidence type="ECO:0000313" key="4">
    <source>
        <dbReference type="EMBL" id="KAA6345210.1"/>
    </source>
</evidence>
<reference evidence="4" key="1">
    <citation type="submission" date="2019-03" db="EMBL/GenBank/DDBJ databases">
        <title>Single cell metagenomics reveals metabolic interactions within the superorganism composed of flagellate Streblomastix strix and complex community of Bacteroidetes bacteria on its surface.</title>
        <authorList>
            <person name="Treitli S.C."/>
            <person name="Kolisko M."/>
            <person name="Husnik F."/>
            <person name="Keeling P."/>
            <person name="Hampl V."/>
        </authorList>
    </citation>
    <scope>NUCLEOTIDE SEQUENCE</scope>
    <source>
        <strain evidence="4">STM</strain>
    </source>
</reference>
<sequence length="334" mass="37729">MTQEKKTFKILSIDGGGIKGLYSSTILEHLEEKYECSISDYFDMLCGTSTGGLIALALSLGIPAKTISEFYMNKGAQIFPDLPFFNSLKQVLWGGKFSDKNFKKSLVEIFEDKQIGDSKNLLCIPTYSYTDARPWVFKFDHKEGELDRDNKAKYVDVALATSAAPTYFPLSEIDNYDKKQFVDGGVWANNPTLVGLIEALRYFVGKGKEYHDVKLLSISSLTLSGGKPIGLNRRRSFVKWKSDLFDVFNTGQSSFTDYFMKSLKELNDVKIDYQRIPSAVISSDQEHLVQMDKATPNALNFIRGKGNDQGEISKKDPQVKEFFDTKKTYNTNEK</sequence>
<comment type="caution">
    <text evidence="4">The sequence shown here is derived from an EMBL/GenBank/DDBJ whole genome shotgun (WGS) entry which is preliminary data.</text>
</comment>
<dbReference type="Pfam" id="PF01734">
    <property type="entry name" value="Patatin"/>
    <property type="match status" value="1"/>
</dbReference>
<accession>A0A5J4SIY0</accession>
<dbReference type="SUPFAM" id="SSF52151">
    <property type="entry name" value="FabD/lysophospholipase-like"/>
    <property type="match status" value="1"/>
</dbReference>
<comment type="similarity">
    <text evidence="1">Belongs to the patatin family.</text>
</comment>
<dbReference type="InterPro" id="IPR002641">
    <property type="entry name" value="PNPLA_dom"/>
</dbReference>
<dbReference type="PANTHER" id="PTHR32176">
    <property type="entry name" value="XYLOSE ISOMERASE"/>
    <property type="match status" value="1"/>
</dbReference>
<dbReference type="GO" id="GO:0047372">
    <property type="term" value="F:monoacylglycerol lipase activity"/>
    <property type="evidence" value="ECO:0007669"/>
    <property type="project" value="TreeGrafter"/>
</dbReference>
<keyword evidence="2" id="KW-0443">Lipid metabolism</keyword>
<dbReference type="AlphaFoldDB" id="A0A5J4SIY0"/>
<organism evidence="4">
    <name type="scientific">termite gut metagenome</name>
    <dbReference type="NCBI Taxonomy" id="433724"/>
    <lineage>
        <taxon>unclassified sequences</taxon>
        <taxon>metagenomes</taxon>
        <taxon>organismal metagenomes</taxon>
    </lineage>
</organism>
<protein>
    <recommendedName>
        <fullName evidence="3">PNPLA domain-containing protein</fullName>
    </recommendedName>
</protein>
<dbReference type="InterPro" id="IPR016035">
    <property type="entry name" value="Acyl_Trfase/lysoPLipase"/>
</dbReference>
<gene>
    <name evidence="4" type="ORF">EZS27_007186</name>
</gene>
<evidence type="ECO:0000256" key="1">
    <source>
        <dbReference type="ARBA" id="ARBA00010240"/>
    </source>
</evidence>
<dbReference type="EMBL" id="SNRY01000180">
    <property type="protein sequence ID" value="KAA6345210.1"/>
    <property type="molecule type" value="Genomic_DNA"/>
</dbReference>
<dbReference type="PROSITE" id="PS51635">
    <property type="entry name" value="PNPLA"/>
    <property type="match status" value="1"/>
</dbReference>
<dbReference type="CDD" id="cd07199">
    <property type="entry name" value="Pat17_PNPLA8_PNPLA9_like"/>
    <property type="match status" value="1"/>
</dbReference>
<feature type="domain" description="PNPLA" evidence="3">
    <location>
        <begin position="11"/>
        <end position="196"/>
    </location>
</feature>
<proteinExistence type="inferred from homology"/>
<evidence type="ECO:0000256" key="2">
    <source>
        <dbReference type="ARBA" id="ARBA00023098"/>
    </source>
</evidence>
<dbReference type="GO" id="GO:0006629">
    <property type="term" value="P:lipid metabolic process"/>
    <property type="evidence" value="ECO:0007669"/>
    <property type="project" value="UniProtKB-KW"/>
</dbReference>
<dbReference type="GO" id="GO:0004620">
    <property type="term" value="F:phospholipase activity"/>
    <property type="evidence" value="ECO:0007669"/>
    <property type="project" value="TreeGrafter"/>
</dbReference>
<name>A0A5J4SIY0_9ZZZZ</name>
<dbReference type="NCBIfam" id="NF041079">
    <property type="entry name" value="CBASS_lipase"/>
    <property type="match status" value="1"/>
</dbReference>